<evidence type="ECO:0000256" key="1">
    <source>
        <dbReference type="SAM" id="MobiDB-lite"/>
    </source>
</evidence>
<dbReference type="Proteomes" id="UP000694888">
    <property type="component" value="Unplaced"/>
</dbReference>
<dbReference type="PANTHER" id="PTHR10334">
    <property type="entry name" value="CYSTEINE-RICH SECRETORY PROTEIN-RELATED"/>
    <property type="match status" value="1"/>
</dbReference>
<evidence type="ECO:0000259" key="2">
    <source>
        <dbReference type="SMART" id="SM00198"/>
    </source>
</evidence>
<dbReference type="InterPro" id="IPR001283">
    <property type="entry name" value="CRISP-related"/>
</dbReference>
<dbReference type="GeneID" id="101851243"/>
<dbReference type="SUPFAM" id="SSF55797">
    <property type="entry name" value="PR-1-like"/>
    <property type="match status" value="1"/>
</dbReference>
<sequence length="198" mass="21501">MGRVSPRLQVKSNFGSFPAGNGRVSPRLQSTETVSTGSGSGSSGGQVDIKQFREQALKAHNERRLKHGVPPLKLSSDLNDYAQKWADHLVKTGSFQHSDVTLKGTRLGENIANKWSSSGADYTGEEATEQWYSEIRQHNFNSESNSGTGHFTQVVWKGSTELGMGKAKDKKGKVIVVGSYRPAGNMIGSFTSNVFPPK</sequence>
<dbReference type="Pfam" id="PF00188">
    <property type="entry name" value="CAP"/>
    <property type="match status" value="1"/>
</dbReference>
<dbReference type="CDD" id="cd05382">
    <property type="entry name" value="CAP_GAPR1-like"/>
    <property type="match status" value="1"/>
</dbReference>
<protein>
    <submittedName>
        <fullName evidence="4">Golgi-associated plant pathogenesis-related protein 1</fullName>
    </submittedName>
</protein>
<dbReference type="InterPro" id="IPR034113">
    <property type="entry name" value="SCP_GAPR1-like"/>
</dbReference>
<dbReference type="RefSeq" id="XP_012946763.1">
    <property type="nucleotide sequence ID" value="XM_013091309.1"/>
</dbReference>
<dbReference type="SMART" id="SM00198">
    <property type="entry name" value="SCP"/>
    <property type="match status" value="1"/>
</dbReference>
<dbReference type="PROSITE" id="PS01009">
    <property type="entry name" value="CRISP_1"/>
    <property type="match status" value="1"/>
</dbReference>
<feature type="domain" description="SCP" evidence="2">
    <location>
        <begin position="51"/>
        <end position="188"/>
    </location>
</feature>
<evidence type="ECO:0000313" key="4">
    <source>
        <dbReference type="RefSeq" id="XP_012946763.1"/>
    </source>
</evidence>
<feature type="region of interest" description="Disordered" evidence="1">
    <location>
        <begin position="1"/>
        <end position="48"/>
    </location>
</feature>
<name>A0ABM1AFQ8_APLCA</name>
<dbReference type="Gene3D" id="3.40.33.10">
    <property type="entry name" value="CAP"/>
    <property type="match status" value="1"/>
</dbReference>
<dbReference type="PRINTS" id="PR00837">
    <property type="entry name" value="V5TPXLIKE"/>
</dbReference>
<gene>
    <name evidence="4" type="primary">LOC101851243</name>
</gene>
<organism evidence="3 4">
    <name type="scientific">Aplysia californica</name>
    <name type="common">California sea hare</name>
    <dbReference type="NCBI Taxonomy" id="6500"/>
    <lineage>
        <taxon>Eukaryota</taxon>
        <taxon>Metazoa</taxon>
        <taxon>Spiralia</taxon>
        <taxon>Lophotrochozoa</taxon>
        <taxon>Mollusca</taxon>
        <taxon>Gastropoda</taxon>
        <taxon>Heterobranchia</taxon>
        <taxon>Euthyneura</taxon>
        <taxon>Tectipleura</taxon>
        <taxon>Aplysiida</taxon>
        <taxon>Aplysioidea</taxon>
        <taxon>Aplysiidae</taxon>
        <taxon>Aplysia</taxon>
    </lineage>
</organism>
<evidence type="ECO:0000313" key="3">
    <source>
        <dbReference type="Proteomes" id="UP000694888"/>
    </source>
</evidence>
<accession>A0ABM1AFQ8</accession>
<dbReference type="InterPro" id="IPR035940">
    <property type="entry name" value="CAP_sf"/>
</dbReference>
<proteinExistence type="predicted"/>
<dbReference type="InterPro" id="IPR014044">
    <property type="entry name" value="CAP_dom"/>
</dbReference>
<reference evidence="4" key="1">
    <citation type="submission" date="2025-08" db="UniProtKB">
        <authorList>
            <consortium name="RefSeq"/>
        </authorList>
    </citation>
    <scope>IDENTIFICATION</scope>
</reference>
<keyword evidence="3" id="KW-1185">Reference proteome</keyword>
<dbReference type="InterPro" id="IPR018244">
    <property type="entry name" value="Allrgn_V5/Tpx1_CS"/>
</dbReference>